<dbReference type="GO" id="GO:0016787">
    <property type="term" value="F:hydrolase activity"/>
    <property type="evidence" value="ECO:0007669"/>
    <property type="project" value="UniProtKB-KW"/>
</dbReference>
<evidence type="ECO:0000259" key="3">
    <source>
        <dbReference type="PROSITE" id="PS51462"/>
    </source>
</evidence>
<dbReference type="Proteomes" id="UP000193077">
    <property type="component" value="Unassembled WGS sequence"/>
</dbReference>
<dbReference type="PROSITE" id="PS00893">
    <property type="entry name" value="NUDIX_BOX"/>
    <property type="match status" value="1"/>
</dbReference>
<dbReference type="Pfam" id="PF00293">
    <property type="entry name" value="NUDIX"/>
    <property type="match status" value="1"/>
</dbReference>
<evidence type="ECO:0000313" key="5">
    <source>
        <dbReference type="Proteomes" id="UP000193077"/>
    </source>
</evidence>
<evidence type="ECO:0000256" key="2">
    <source>
        <dbReference type="ARBA" id="ARBA00022801"/>
    </source>
</evidence>
<accession>A0A1Y5RXJ0</accession>
<name>A0A1Y5RXJ0_9RHOB</name>
<evidence type="ECO:0000313" key="4">
    <source>
        <dbReference type="EMBL" id="SLN27286.1"/>
    </source>
</evidence>
<dbReference type="PROSITE" id="PS51462">
    <property type="entry name" value="NUDIX"/>
    <property type="match status" value="1"/>
</dbReference>
<keyword evidence="2 4" id="KW-0378">Hydrolase</keyword>
<dbReference type="SUPFAM" id="SSF55811">
    <property type="entry name" value="Nudix"/>
    <property type="match status" value="1"/>
</dbReference>
<dbReference type="CDD" id="cd04682">
    <property type="entry name" value="NUDIX_Hydrolase"/>
    <property type="match status" value="1"/>
</dbReference>
<dbReference type="PANTHER" id="PTHR43046:SF2">
    <property type="entry name" value="8-OXO-DGTP DIPHOSPHATASE-RELATED"/>
    <property type="match status" value="1"/>
</dbReference>
<dbReference type="Gene3D" id="3.90.79.10">
    <property type="entry name" value="Nucleoside Triphosphate Pyrophosphohydrolase"/>
    <property type="match status" value="1"/>
</dbReference>
<keyword evidence="5" id="KW-1185">Reference proteome</keyword>
<dbReference type="EMBL" id="FWFO01000001">
    <property type="protein sequence ID" value="SLN27286.1"/>
    <property type="molecule type" value="Genomic_DNA"/>
</dbReference>
<dbReference type="InterPro" id="IPR000086">
    <property type="entry name" value="NUDIX_hydrolase_dom"/>
</dbReference>
<feature type="domain" description="Nudix hydrolase" evidence="3">
    <location>
        <begin position="6"/>
        <end position="134"/>
    </location>
</feature>
<dbReference type="AlphaFoldDB" id="A0A1Y5RXJ0"/>
<comment type="cofactor">
    <cofactor evidence="1">
        <name>Mg(2+)</name>
        <dbReference type="ChEBI" id="CHEBI:18420"/>
    </cofactor>
</comment>
<dbReference type="RefSeq" id="WP_085794679.1">
    <property type="nucleotide sequence ID" value="NZ_FWFO01000001.1"/>
</dbReference>
<dbReference type="InterPro" id="IPR020084">
    <property type="entry name" value="NUDIX_hydrolase_CS"/>
</dbReference>
<gene>
    <name evidence="4" type="ORF">TRL7639_01022</name>
</gene>
<organism evidence="4 5">
    <name type="scientific">Falsiruegeria litorea R37</name>
    <dbReference type="NCBI Taxonomy" id="1200284"/>
    <lineage>
        <taxon>Bacteria</taxon>
        <taxon>Pseudomonadati</taxon>
        <taxon>Pseudomonadota</taxon>
        <taxon>Alphaproteobacteria</taxon>
        <taxon>Rhodobacterales</taxon>
        <taxon>Roseobacteraceae</taxon>
        <taxon>Falsiruegeria</taxon>
    </lineage>
</organism>
<dbReference type="OrthoDB" id="289720at2"/>
<sequence>MTTTYEEFSGAKIALIEGTRVVTYLRDNKPEIPFPGLWDLAGGGQENSETPEQCALRETKEEFGLDIDASRVVWRERCQAFTDTTKHSYFLVAHITPTEIATICFGDEGQYWQMMEIEAFLSHPKAIPQLQERLARFLSSQNC</sequence>
<dbReference type="InterPro" id="IPR015797">
    <property type="entry name" value="NUDIX_hydrolase-like_dom_sf"/>
</dbReference>
<reference evidence="4 5" key="1">
    <citation type="submission" date="2017-03" db="EMBL/GenBank/DDBJ databases">
        <authorList>
            <person name="Afonso C.L."/>
            <person name="Miller P.J."/>
            <person name="Scott M.A."/>
            <person name="Spackman E."/>
            <person name="Goraichik I."/>
            <person name="Dimitrov K.M."/>
            <person name="Suarez D.L."/>
            <person name="Swayne D.E."/>
        </authorList>
    </citation>
    <scope>NUCLEOTIDE SEQUENCE [LARGE SCALE GENOMIC DNA]</scope>
    <source>
        <strain evidence="4 5">CECT 7639</strain>
    </source>
</reference>
<evidence type="ECO:0000256" key="1">
    <source>
        <dbReference type="ARBA" id="ARBA00001946"/>
    </source>
</evidence>
<protein>
    <submittedName>
        <fullName evidence="4">Nucleoside triphosphate pyrophosphohydrolase</fullName>
    </submittedName>
</protein>
<proteinExistence type="predicted"/>
<dbReference type="PANTHER" id="PTHR43046">
    <property type="entry name" value="GDP-MANNOSE MANNOSYL HYDROLASE"/>
    <property type="match status" value="1"/>
</dbReference>